<gene>
    <name evidence="1" type="ORF">RISK_003654</name>
</gene>
<proteinExistence type="predicted"/>
<sequence>MSMLLSMSAVGILFSEDIYAAYAFIRFFLVPPVPVAP</sequence>
<keyword evidence="2" id="KW-1185">Reference proteome</keyword>
<evidence type="ECO:0000313" key="1">
    <source>
        <dbReference type="EMBL" id="KLU04068.1"/>
    </source>
</evidence>
<dbReference type="PATRIC" id="fig|595434.4.peg.3480"/>
<organism evidence="1 2">
    <name type="scientific">Rhodopirellula islandica</name>
    <dbReference type="NCBI Taxonomy" id="595434"/>
    <lineage>
        <taxon>Bacteria</taxon>
        <taxon>Pseudomonadati</taxon>
        <taxon>Planctomycetota</taxon>
        <taxon>Planctomycetia</taxon>
        <taxon>Pirellulales</taxon>
        <taxon>Pirellulaceae</taxon>
        <taxon>Rhodopirellula</taxon>
    </lineage>
</organism>
<accession>A0A0J1BBZ5</accession>
<dbReference type="EMBL" id="LECT01000029">
    <property type="protein sequence ID" value="KLU04068.1"/>
    <property type="molecule type" value="Genomic_DNA"/>
</dbReference>
<protein>
    <submittedName>
        <fullName evidence="1">Uncharacterized protein</fullName>
    </submittedName>
</protein>
<dbReference type="Proteomes" id="UP000036367">
    <property type="component" value="Unassembled WGS sequence"/>
</dbReference>
<comment type="caution">
    <text evidence="1">The sequence shown here is derived from an EMBL/GenBank/DDBJ whole genome shotgun (WGS) entry which is preliminary data.</text>
</comment>
<reference evidence="1" key="1">
    <citation type="submission" date="2015-05" db="EMBL/GenBank/DDBJ databases">
        <title>Permanent draft genome of Rhodopirellula islandicus K833.</title>
        <authorList>
            <person name="Kizina J."/>
            <person name="Richter M."/>
            <person name="Glockner F.O."/>
            <person name="Harder J."/>
        </authorList>
    </citation>
    <scope>NUCLEOTIDE SEQUENCE [LARGE SCALE GENOMIC DNA]</scope>
    <source>
        <strain evidence="1">K833</strain>
    </source>
</reference>
<dbReference type="AlphaFoldDB" id="A0A0J1BBZ5"/>
<name>A0A0J1BBZ5_RHOIS</name>
<evidence type="ECO:0000313" key="2">
    <source>
        <dbReference type="Proteomes" id="UP000036367"/>
    </source>
</evidence>